<keyword evidence="1" id="KW-0472">Membrane</keyword>
<evidence type="ECO:0000313" key="3">
    <source>
        <dbReference type="RefSeq" id="XP_010920409.1"/>
    </source>
</evidence>
<keyword evidence="2" id="KW-1185">Reference proteome</keyword>
<sequence>MSELVILDDGQLRQLAKLVYYQEVDAIHSIDFSSEPELAAYLRDCGDSYNTVLNVLDSGRKADEEYKNDNIASPIANDIYSYIINAANLALQTVRNCSLRYDYLGKISENAGAFIKELGEVNGDLEKAQKLANDASEYRNQTLESIRKQQSTASREFSKLVKESGIQFDELVTRYSSKRYGKLFTELEEHEKLQVYYDIIEASGRGNVGVTRFATAAGAAGIAVLIFTAAMMVWDIFSSEHVLETATRDAVESAAAIGGAMLGEVVGAAVASNLIGVEATSVFVLLAGFATGIVGAFYPRVIRRLVGWLDFRLWGQANLQYGWTQMLRVFDARRCSSRPSNCKSVAMGLHN</sequence>
<evidence type="ECO:0000256" key="1">
    <source>
        <dbReference type="SAM" id="Phobius"/>
    </source>
</evidence>
<dbReference type="InParanoid" id="A0A6I9R4P9"/>
<dbReference type="GeneID" id="105044287"/>
<organism evidence="2 3">
    <name type="scientific">Elaeis guineensis var. tenera</name>
    <name type="common">Oil palm</name>
    <dbReference type="NCBI Taxonomy" id="51953"/>
    <lineage>
        <taxon>Eukaryota</taxon>
        <taxon>Viridiplantae</taxon>
        <taxon>Streptophyta</taxon>
        <taxon>Embryophyta</taxon>
        <taxon>Tracheophyta</taxon>
        <taxon>Spermatophyta</taxon>
        <taxon>Magnoliopsida</taxon>
        <taxon>Liliopsida</taxon>
        <taxon>Arecaceae</taxon>
        <taxon>Arecoideae</taxon>
        <taxon>Cocoseae</taxon>
        <taxon>Elaeidinae</taxon>
        <taxon>Elaeis</taxon>
    </lineage>
</organism>
<dbReference type="RefSeq" id="XP_010920409.1">
    <property type="nucleotide sequence ID" value="XM_010922107.3"/>
</dbReference>
<dbReference type="Proteomes" id="UP000504607">
    <property type="component" value="Chromosome 4"/>
</dbReference>
<keyword evidence="1" id="KW-1133">Transmembrane helix</keyword>
<accession>A0A6I9R4P9</accession>
<feature type="transmembrane region" description="Helical" evidence="1">
    <location>
        <begin position="254"/>
        <end position="275"/>
    </location>
</feature>
<dbReference type="AlphaFoldDB" id="A0A6I9R4P9"/>
<protein>
    <submittedName>
        <fullName evidence="3">Uncharacterized protein LOC105044287</fullName>
    </submittedName>
</protein>
<name>A0A6I9R4P9_ELAGV</name>
<evidence type="ECO:0000313" key="2">
    <source>
        <dbReference type="Proteomes" id="UP000504607"/>
    </source>
</evidence>
<keyword evidence="1" id="KW-0812">Transmembrane</keyword>
<feature type="transmembrane region" description="Helical" evidence="1">
    <location>
        <begin position="213"/>
        <end position="234"/>
    </location>
</feature>
<proteinExistence type="predicted"/>
<reference evidence="3" key="1">
    <citation type="submission" date="2025-08" db="UniProtKB">
        <authorList>
            <consortium name="RefSeq"/>
        </authorList>
    </citation>
    <scope>IDENTIFICATION</scope>
</reference>
<dbReference type="OrthoDB" id="661283at2759"/>
<feature type="transmembrane region" description="Helical" evidence="1">
    <location>
        <begin position="281"/>
        <end position="298"/>
    </location>
</feature>
<dbReference type="KEGG" id="egu:105044287"/>
<gene>
    <name evidence="3" type="primary">LOC105044287</name>
</gene>